<dbReference type="EC" id="2.7.1.26" evidence="2"/>
<dbReference type="GO" id="GO:0005524">
    <property type="term" value="F:ATP binding"/>
    <property type="evidence" value="ECO:0007669"/>
    <property type="project" value="UniProtKB-KW"/>
</dbReference>
<evidence type="ECO:0000256" key="3">
    <source>
        <dbReference type="ARBA" id="ARBA00022630"/>
    </source>
</evidence>
<keyword evidence="7" id="KW-0067">ATP-binding</keyword>
<proteinExistence type="predicted"/>
<dbReference type="Gene3D" id="2.40.30.30">
    <property type="entry name" value="Riboflavin kinase-like"/>
    <property type="match status" value="1"/>
</dbReference>
<reference evidence="9" key="2">
    <citation type="submission" date="2015-06" db="UniProtKB">
        <authorList>
            <consortium name="EnsemblMetazoa"/>
        </authorList>
    </citation>
    <scope>IDENTIFICATION</scope>
</reference>
<name>T1KBG1_TETUR</name>
<dbReference type="InterPro" id="IPR023468">
    <property type="entry name" value="Riboflavin_kinase"/>
</dbReference>
<keyword evidence="6" id="KW-0547">Nucleotide-binding</keyword>
<dbReference type="HOGENOM" id="CLU_048437_3_3_1"/>
<reference evidence="10" key="1">
    <citation type="submission" date="2011-08" db="EMBL/GenBank/DDBJ databases">
        <authorList>
            <person name="Rombauts S."/>
        </authorList>
    </citation>
    <scope>NUCLEOTIDE SEQUENCE</scope>
    <source>
        <strain evidence="10">London</strain>
    </source>
</reference>
<dbReference type="EMBL" id="CAEY01001948">
    <property type="status" value="NOT_ANNOTATED_CDS"/>
    <property type="molecule type" value="Genomic_DNA"/>
</dbReference>
<dbReference type="GO" id="GO:0009398">
    <property type="term" value="P:FMN biosynthetic process"/>
    <property type="evidence" value="ECO:0007669"/>
    <property type="project" value="UniProtKB-UniPathway"/>
</dbReference>
<dbReference type="PANTHER" id="PTHR22749">
    <property type="entry name" value="RIBOFLAVIN KINASE/FMN ADENYLYLTRANSFERASE"/>
    <property type="match status" value="1"/>
</dbReference>
<sequence length="184" mass="21083">MSGQTQTQTETVRFPIYVSGKVVKGFGRGSSELGIPTANIEAEVIKSIPLSTGIYFGWSQLSTTEDDFKQLSKDQQDYLKSILVKHDSKMFSPVYMMSASLGYNPFYENEEKALEIHLLNKFNCDFYGLTINSLICGKIREEANFISLEALIKAIHNDIEETRRQLEIDTWHSFKKDDRYFVNL</sequence>
<dbReference type="OMA" id="FDCEVAR"/>
<dbReference type="Proteomes" id="UP000015104">
    <property type="component" value="Unassembled WGS sequence"/>
</dbReference>
<dbReference type="UniPathway" id="UPA00276">
    <property type="reaction ID" value="UER00406"/>
</dbReference>
<evidence type="ECO:0000256" key="2">
    <source>
        <dbReference type="ARBA" id="ARBA00012105"/>
    </source>
</evidence>
<dbReference type="STRING" id="32264.T1KBG1"/>
<evidence type="ECO:0000313" key="10">
    <source>
        <dbReference type="Proteomes" id="UP000015104"/>
    </source>
</evidence>
<gene>
    <name evidence="9" type="primary">107362711</name>
</gene>
<dbReference type="OrthoDB" id="276388at2759"/>
<dbReference type="SMART" id="SM00904">
    <property type="entry name" value="Flavokinase"/>
    <property type="match status" value="1"/>
</dbReference>
<evidence type="ECO:0000256" key="6">
    <source>
        <dbReference type="ARBA" id="ARBA00022741"/>
    </source>
</evidence>
<keyword evidence="10" id="KW-1185">Reference proteome</keyword>
<organism evidence="9 10">
    <name type="scientific">Tetranychus urticae</name>
    <name type="common">Two-spotted spider mite</name>
    <dbReference type="NCBI Taxonomy" id="32264"/>
    <lineage>
        <taxon>Eukaryota</taxon>
        <taxon>Metazoa</taxon>
        <taxon>Ecdysozoa</taxon>
        <taxon>Arthropoda</taxon>
        <taxon>Chelicerata</taxon>
        <taxon>Arachnida</taxon>
        <taxon>Acari</taxon>
        <taxon>Acariformes</taxon>
        <taxon>Trombidiformes</taxon>
        <taxon>Prostigmata</taxon>
        <taxon>Eleutherengona</taxon>
        <taxon>Raphignathae</taxon>
        <taxon>Tetranychoidea</taxon>
        <taxon>Tetranychidae</taxon>
        <taxon>Tetranychus</taxon>
    </lineage>
</organism>
<evidence type="ECO:0000256" key="4">
    <source>
        <dbReference type="ARBA" id="ARBA00022643"/>
    </source>
</evidence>
<feature type="domain" description="Riboflavin kinase" evidence="8">
    <location>
        <begin position="15"/>
        <end position="167"/>
    </location>
</feature>
<dbReference type="GO" id="GO:0008531">
    <property type="term" value="F:riboflavin kinase activity"/>
    <property type="evidence" value="ECO:0007669"/>
    <property type="project" value="UniProtKB-EC"/>
</dbReference>
<evidence type="ECO:0000256" key="5">
    <source>
        <dbReference type="ARBA" id="ARBA00022679"/>
    </source>
</evidence>
<dbReference type="AlphaFoldDB" id="T1KBG1"/>
<dbReference type="InterPro" id="IPR015865">
    <property type="entry name" value="Riboflavin_kinase_bac/euk"/>
</dbReference>
<keyword evidence="5" id="KW-0808">Transferase</keyword>
<dbReference type="EnsemblMetazoa" id="tetur08g03970.1">
    <property type="protein sequence ID" value="tetur08g03970.1"/>
    <property type="gene ID" value="tetur08g03970"/>
</dbReference>
<comment type="pathway">
    <text evidence="1">Cofactor biosynthesis; FMN biosynthesis; FMN from riboflavin (ATP route): step 1/1.</text>
</comment>
<dbReference type="GO" id="GO:0009231">
    <property type="term" value="P:riboflavin biosynthetic process"/>
    <property type="evidence" value="ECO:0007669"/>
    <property type="project" value="InterPro"/>
</dbReference>
<accession>T1KBG1</accession>
<evidence type="ECO:0000256" key="1">
    <source>
        <dbReference type="ARBA" id="ARBA00005201"/>
    </source>
</evidence>
<dbReference type="SUPFAM" id="SSF82114">
    <property type="entry name" value="Riboflavin kinase-like"/>
    <property type="match status" value="1"/>
</dbReference>
<dbReference type="PANTHER" id="PTHR22749:SF6">
    <property type="entry name" value="RIBOFLAVIN KINASE"/>
    <property type="match status" value="1"/>
</dbReference>
<dbReference type="Pfam" id="PF01687">
    <property type="entry name" value="Flavokinase"/>
    <property type="match status" value="1"/>
</dbReference>
<dbReference type="eggNOG" id="KOG3110">
    <property type="taxonomic scope" value="Eukaryota"/>
</dbReference>
<keyword evidence="4" id="KW-0288">FMN</keyword>
<evidence type="ECO:0000313" key="9">
    <source>
        <dbReference type="EnsemblMetazoa" id="tetur08g03970.1"/>
    </source>
</evidence>
<evidence type="ECO:0000259" key="8">
    <source>
        <dbReference type="SMART" id="SM00904"/>
    </source>
</evidence>
<protein>
    <recommendedName>
        <fullName evidence="2">riboflavin kinase</fullName>
        <ecNumber evidence="2">2.7.1.26</ecNumber>
    </recommendedName>
</protein>
<evidence type="ECO:0000256" key="7">
    <source>
        <dbReference type="ARBA" id="ARBA00022840"/>
    </source>
</evidence>
<keyword evidence="3" id="KW-0285">Flavoprotein</keyword>
<dbReference type="InterPro" id="IPR023465">
    <property type="entry name" value="Riboflavin_kinase_dom_sf"/>
</dbReference>